<dbReference type="PIRSF" id="PIRSF005690">
    <property type="entry name" value="GerBA"/>
    <property type="match status" value="1"/>
</dbReference>
<dbReference type="InterPro" id="IPR050768">
    <property type="entry name" value="UPF0353/GerABKA_families"/>
</dbReference>
<keyword evidence="3" id="KW-0812">Transmembrane</keyword>
<evidence type="ECO:0000256" key="2">
    <source>
        <dbReference type="ARBA" id="ARBA00023136"/>
    </source>
</evidence>
<comment type="caution">
    <text evidence="4">The sequence shown here is derived from an EMBL/GenBank/DDBJ whole genome shotgun (WGS) entry which is preliminary data.</text>
</comment>
<proteinExistence type="inferred from homology"/>
<dbReference type="PANTHER" id="PTHR22550:SF5">
    <property type="entry name" value="LEUCINE ZIPPER PROTEIN 4"/>
    <property type="match status" value="1"/>
</dbReference>
<feature type="transmembrane region" description="Helical" evidence="3">
    <location>
        <begin position="370"/>
        <end position="390"/>
    </location>
</feature>
<organism evidence="4 5">
    <name type="scientific">Desulfuribacillus alkaliarsenatis</name>
    <dbReference type="NCBI Taxonomy" id="766136"/>
    <lineage>
        <taxon>Bacteria</taxon>
        <taxon>Bacillati</taxon>
        <taxon>Bacillota</taxon>
        <taxon>Desulfuribacillia</taxon>
        <taxon>Desulfuribacillales</taxon>
        <taxon>Desulfuribacillaceae</taxon>
        <taxon>Desulfuribacillus</taxon>
    </lineage>
</organism>
<gene>
    <name evidence="4" type="ORF">BHF68_12370</name>
</gene>
<dbReference type="Pfam" id="PF03323">
    <property type="entry name" value="GerA"/>
    <property type="match status" value="1"/>
</dbReference>
<dbReference type="OrthoDB" id="9772630at2"/>
<dbReference type="AlphaFoldDB" id="A0A1E5FYI6"/>
<reference evidence="4 5" key="1">
    <citation type="submission" date="2016-09" db="EMBL/GenBank/DDBJ databases">
        <title>Draft genome sequence for the type strain of Desulfuribacillus alkaliarsenatis AHT28, an obligately anaerobic, sulfidogenic bacterium isolated from Russian soda lake sediments.</title>
        <authorList>
            <person name="Abin C.A."/>
            <person name="Hollibaugh J.T."/>
        </authorList>
    </citation>
    <scope>NUCLEOTIDE SEQUENCE [LARGE SCALE GENOMIC DNA]</scope>
    <source>
        <strain evidence="4 5">AHT28</strain>
    </source>
</reference>
<evidence type="ECO:0000256" key="1">
    <source>
        <dbReference type="ARBA" id="ARBA00005278"/>
    </source>
</evidence>
<accession>A0A1E5FYI6</accession>
<feature type="transmembrane region" description="Helical" evidence="3">
    <location>
        <begin position="306"/>
        <end position="325"/>
    </location>
</feature>
<evidence type="ECO:0000313" key="5">
    <source>
        <dbReference type="Proteomes" id="UP000094296"/>
    </source>
</evidence>
<dbReference type="Proteomes" id="UP000094296">
    <property type="component" value="Unassembled WGS sequence"/>
</dbReference>
<feature type="transmembrane region" description="Helical" evidence="3">
    <location>
        <begin position="396"/>
        <end position="414"/>
    </location>
</feature>
<dbReference type="STRING" id="766136.BHF68_12370"/>
<dbReference type="InterPro" id="IPR004995">
    <property type="entry name" value="Spore_Ger"/>
</dbReference>
<keyword evidence="3" id="KW-1133">Transmembrane helix</keyword>
<dbReference type="PANTHER" id="PTHR22550">
    <property type="entry name" value="SPORE GERMINATION PROTEIN"/>
    <property type="match status" value="1"/>
</dbReference>
<comment type="similarity">
    <text evidence="1">Belongs to the GerABKA family.</text>
</comment>
<dbReference type="GO" id="GO:0016020">
    <property type="term" value="C:membrane"/>
    <property type="evidence" value="ECO:0007669"/>
    <property type="project" value="InterPro"/>
</dbReference>
<protein>
    <submittedName>
        <fullName evidence="4">Spore gernimation protein KA</fullName>
    </submittedName>
</protein>
<feature type="transmembrane region" description="Helical" evidence="3">
    <location>
        <begin position="426"/>
        <end position="452"/>
    </location>
</feature>
<evidence type="ECO:0000256" key="3">
    <source>
        <dbReference type="SAM" id="Phobius"/>
    </source>
</evidence>
<evidence type="ECO:0000313" key="4">
    <source>
        <dbReference type="EMBL" id="OEF95632.1"/>
    </source>
</evidence>
<dbReference type="EMBL" id="MIJE01000036">
    <property type="protein sequence ID" value="OEF95632.1"/>
    <property type="molecule type" value="Genomic_DNA"/>
</dbReference>
<feature type="transmembrane region" description="Helical" evidence="3">
    <location>
        <begin position="345"/>
        <end position="363"/>
    </location>
</feature>
<name>A0A1E5FYI6_9FIRM</name>
<dbReference type="GO" id="GO:0009847">
    <property type="term" value="P:spore germination"/>
    <property type="evidence" value="ECO:0007669"/>
    <property type="project" value="InterPro"/>
</dbReference>
<sequence length="508" mass="57547">MKVTRKLKFAKKYISNSLFININYFKEIFSNDETIRYRYIENETENSTIFSIKAQLIYTESMVDNQFIIDNIITPLTESKQIYIDSQETIIEQLANRVIVANDVKVSSNIDKLTQAVVCGNTVLLLEGSNEALIIDTQGWKSRSIEEPEAEKTLRGPKEGFTEAIMINVSMVKRKLQTPNLKFEFDEIGLQTKTKVALCYVKGIVNEGILIELRKRLQDIEIDGIFDSGYIQELIKDEPLSPYKTIGTTERPDVVAAKILEGRIALLVDGTPVALTIPHLFIEYFQSPDDYYKNFYYSSFNRLMRIAAYFISFALPALYIAITTYHQEMIPTPLLLNIFNARQGIPFPAILEALLLLFAFEVLRETGTRMPTYIGQAMSIVGALVLGQAAVEARFVSAPMVIVIAMSGITGLMLPALTGSMILLRVFLIFVSSLLGMYGFVFGLAAVLIHLLNLRSFGVPYMTNINIMDLKNLQDTAVRMPWWFMKNRPEFIAIRNKKRQNAGRVNPK</sequence>
<keyword evidence="5" id="KW-1185">Reference proteome</keyword>
<keyword evidence="2 3" id="KW-0472">Membrane</keyword>
<dbReference type="RefSeq" id="WP_069644445.1">
    <property type="nucleotide sequence ID" value="NZ_MIJE01000036.1"/>
</dbReference>